<reference evidence="1" key="1">
    <citation type="journal article" date="2015" name="Nature">
        <title>Complex archaea that bridge the gap between prokaryotes and eukaryotes.</title>
        <authorList>
            <person name="Spang A."/>
            <person name="Saw J.H."/>
            <person name="Jorgensen S.L."/>
            <person name="Zaremba-Niedzwiedzka K."/>
            <person name="Martijn J."/>
            <person name="Lind A.E."/>
            <person name="van Eijk R."/>
            <person name="Schleper C."/>
            <person name="Guy L."/>
            <person name="Ettema T.J."/>
        </authorList>
    </citation>
    <scope>NUCLEOTIDE SEQUENCE</scope>
</reference>
<feature type="non-terminal residue" evidence="1">
    <location>
        <position position="1"/>
    </location>
</feature>
<evidence type="ECO:0000313" key="1">
    <source>
        <dbReference type="EMBL" id="KKL26084.1"/>
    </source>
</evidence>
<dbReference type="EMBL" id="LAZR01035967">
    <property type="protein sequence ID" value="KKL26084.1"/>
    <property type="molecule type" value="Genomic_DNA"/>
</dbReference>
<gene>
    <name evidence="1" type="ORF">LCGC14_2398810</name>
</gene>
<dbReference type="AlphaFoldDB" id="A0A0F9BW19"/>
<organism evidence="1">
    <name type="scientific">marine sediment metagenome</name>
    <dbReference type="NCBI Taxonomy" id="412755"/>
    <lineage>
        <taxon>unclassified sequences</taxon>
        <taxon>metagenomes</taxon>
        <taxon>ecological metagenomes</taxon>
    </lineage>
</organism>
<sequence length="53" mass="5622">PTLGAWTNGKFDALTVGVGGVTGGTPYLPWCMVNVLYGPSAPSRRREPYAQVI</sequence>
<name>A0A0F9BW19_9ZZZZ</name>
<accession>A0A0F9BW19</accession>
<protein>
    <submittedName>
        <fullName evidence="1">Uncharacterized protein</fullName>
    </submittedName>
</protein>
<proteinExistence type="predicted"/>
<comment type="caution">
    <text evidence="1">The sequence shown here is derived from an EMBL/GenBank/DDBJ whole genome shotgun (WGS) entry which is preliminary data.</text>
</comment>